<feature type="region of interest" description="Disordered" evidence="5">
    <location>
        <begin position="54"/>
        <end position="171"/>
    </location>
</feature>
<feature type="compositionally biased region" description="Basic and acidic residues" evidence="5">
    <location>
        <begin position="63"/>
        <end position="84"/>
    </location>
</feature>
<feature type="domain" description="CshA" evidence="9">
    <location>
        <begin position="927"/>
        <end position="1043"/>
    </location>
</feature>
<feature type="compositionally biased region" description="Polar residues" evidence="5">
    <location>
        <begin position="1576"/>
        <end position="1587"/>
    </location>
</feature>
<feature type="compositionally biased region" description="Basic and acidic residues" evidence="5">
    <location>
        <begin position="1894"/>
        <end position="1914"/>
    </location>
</feature>
<feature type="region of interest" description="Disordered" evidence="5">
    <location>
        <begin position="249"/>
        <end position="279"/>
    </location>
</feature>
<feature type="compositionally biased region" description="Polar residues" evidence="5">
    <location>
        <begin position="1691"/>
        <end position="1702"/>
    </location>
</feature>
<feature type="region of interest" description="Disordered" evidence="5">
    <location>
        <begin position="521"/>
        <end position="555"/>
    </location>
</feature>
<feature type="compositionally biased region" description="Basic and acidic residues" evidence="5">
    <location>
        <begin position="1667"/>
        <end position="1684"/>
    </location>
</feature>
<keyword evidence="1" id="KW-0134">Cell wall</keyword>
<feature type="compositionally biased region" description="Basic and acidic residues" evidence="5">
    <location>
        <begin position="1623"/>
        <end position="1640"/>
    </location>
</feature>
<organism evidence="11">
    <name type="scientific">Granulicatella adiacens</name>
    <dbReference type="NCBI Taxonomy" id="46124"/>
    <lineage>
        <taxon>Bacteria</taxon>
        <taxon>Bacillati</taxon>
        <taxon>Bacillota</taxon>
        <taxon>Bacilli</taxon>
        <taxon>Lactobacillales</taxon>
        <taxon>Carnobacteriaceae</taxon>
        <taxon>Granulicatella</taxon>
    </lineage>
</organism>
<feature type="domain" description="CshA" evidence="9">
    <location>
        <begin position="680"/>
        <end position="785"/>
    </location>
</feature>
<feature type="compositionally biased region" description="Basic and acidic residues" evidence="5">
    <location>
        <begin position="1163"/>
        <end position="1180"/>
    </location>
</feature>
<evidence type="ECO:0000259" key="7">
    <source>
        <dbReference type="Pfam" id="PF04650"/>
    </source>
</evidence>
<proteinExistence type="predicted"/>
<dbReference type="InterPro" id="IPR019931">
    <property type="entry name" value="LPXTG_anchor"/>
</dbReference>
<feature type="region of interest" description="Disordered" evidence="5">
    <location>
        <begin position="1274"/>
        <end position="1307"/>
    </location>
</feature>
<feature type="compositionally biased region" description="Basic and acidic residues" evidence="5">
    <location>
        <begin position="1508"/>
        <end position="1525"/>
    </location>
</feature>
<feature type="domain" description="CshA" evidence="9">
    <location>
        <begin position="1505"/>
        <end position="1618"/>
    </location>
</feature>
<evidence type="ECO:0000259" key="6">
    <source>
        <dbReference type="Pfam" id="PF00746"/>
    </source>
</evidence>
<evidence type="ECO:0000256" key="1">
    <source>
        <dbReference type="ARBA" id="ARBA00022512"/>
    </source>
</evidence>
<feature type="compositionally biased region" description="Basic and acidic residues" evidence="5">
    <location>
        <begin position="1278"/>
        <end position="1295"/>
    </location>
</feature>
<dbReference type="InterPro" id="IPR026395">
    <property type="entry name" value="CshA_fibril"/>
</dbReference>
<dbReference type="NCBIfam" id="TIGR01168">
    <property type="entry name" value="YSIRK_signal"/>
    <property type="match status" value="1"/>
</dbReference>
<feature type="compositionally biased region" description="Basic and acidic residues" evidence="5">
    <location>
        <begin position="1970"/>
        <end position="1985"/>
    </location>
</feature>
<dbReference type="Pfam" id="PF18651">
    <property type="entry name" value="CshA_NR2"/>
    <property type="match status" value="1"/>
</dbReference>
<feature type="compositionally biased region" description="Basic and acidic residues" evidence="5">
    <location>
        <begin position="1048"/>
        <end position="1065"/>
    </location>
</feature>
<gene>
    <name evidence="11" type="primary">Cha-Ga</name>
</gene>
<evidence type="ECO:0000259" key="9">
    <source>
        <dbReference type="Pfam" id="PF19076"/>
    </source>
</evidence>
<feature type="region of interest" description="Disordered" evidence="5">
    <location>
        <begin position="1377"/>
        <end position="2139"/>
    </location>
</feature>
<feature type="compositionally biased region" description="Polar residues" evidence="5">
    <location>
        <begin position="1461"/>
        <end position="1472"/>
    </location>
</feature>
<feature type="domain" description="CshA" evidence="9">
    <location>
        <begin position="1850"/>
        <end position="1963"/>
    </location>
</feature>
<feature type="domain" description="CshA" evidence="9">
    <location>
        <begin position="1275"/>
        <end position="1388"/>
    </location>
</feature>
<feature type="region of interest" description="Disordered" evidence="5">
    <location>
        <begin position="1158"/>
        <end position="1196"/>
    </location>
</feature>
<feature type="compositionally biased region" description="Polar residues" evidence="5">
    <location>
        <begin position="2036"/>
        <end position="2047"/>
    </location>
</feature>
<feature type="compositionally biased region" description="Basic and acidic residues" evidence="5">
    <location>
        <begin position="1395"/>
        <end position="1410"/>
    </location>
</feature>
<feature type="compositionally biased region" description="Basic and acidic residues" evidence="5">
    <location>
        <begin position="2083"/>
        <end position="2100"/>
    </location>
</feature>
<dbReference type="InterPro" id="IPR040683">
    <property type="entry name" value="CshA_NR2"/>
</dbReference>
<feature type="compositionally biased region" description="Low complexity" evidence="5">
    <location>
        <begin position="85"/>
        <end position="98"/>
    </location>
</feature>
<dbReference type="NCBIfam" id="TIGR04225">
    <property type="entry name" value="CshA_fibril_rpt"/>
    <property type="match status" value="14"/>
</dbReference>
<name>B3XZP8_9LACT</name>
<dbReference type="Pfam" id="PF20009">
    <property type="entry name" value="GEVED"/>
    <property type="match status" value="1"/>
</dbReference>
<feature type="domain" description="CshA" evidence="9">
    <location>
        <begin position="814"/>
        <end position="925"/>
    </location>
</feature>
<feature type="domain" description="CshA" evidence="9">
    <location>
        <begin position="1965"/>
        <end position="2078"/>
    </location>
</feature>
<protein>
    <submittedName>
        <fullName evidence="11">Fibronectin-binding protein</fullName>
    </submittedName>
</protein>
<evidence type="ECO:0000259" key="8">
    <source>
        <dbReference type="Pfam" id="PF18651"/>
    </source>
</evidence>
<feature type="domain" description="CshA" evidence="9">
    <location>
        <begin position="1735"/>
        <end position="1848"/>
    </location>
</feature>
<dbReference type="InterPro" id="IPR045474">
    <property type="entry name" value="GEVED"/>
</dbReference>
<sequence>MFSSKNVQMNERKKRSKVTRYAIKKLSVGTASVVVALGFMFVQGQTTVHADTVESTAVSTQEATKESPKKDSTEAEKAVKEATQKVEPTAETTTTTSQPKEENEKTTKETSEKEAALPDKAEETTAAAEVKEETTVAPENKPRTRSKRETPATSSDKIGDDVVDATSEPKVEKPGLTPQILADQVLKQVSWLDFGDTANWTGTTRTADGKLALQVGASYTKEVMPGYKVKLTIKSLRPFQATEIYRKRMESQGATPEEKATYDPNAKNGYISSSGNPKGRAAYQAGEEAKVIAEAQNEWTEIRKEGIDTGKKKTVITSEFDGGNFGIQFEVTGTYNGKPVKPSIVMADAESANPGELVMFTTNGTGWQHIGEWTKKGVPNTRTYVPQNTKDTFDPAKNYNGRKPVNVDGVNLPGQNASQILNAEGVGSKGKTVAWKYFGSPDLKTGGLGTGVFGSNYSAGPFSVPLVMTRGASEVGIYVMAAGKQAAMIGFLPFDESDAPESYGLATHAVNQVNGVTGAKVNQPYLGDTRPDMDENLDRSDWKGDDKDGSGDEGINQILPAELKGKTNEMISIERTRPGNYTLTVQAHTGGSPEAYLYGWIDFNRNGKFDENERSEKTTITSDGNAVLTFNNGPVLNDLELHKLGVRVRISTHAPDIESPTGMSMSGEVEDFETQVIFPLKGSKTETEGVQGVTQKGTVEFTAQGKQRYSKTEDAVIDETVAPYIVDENGNKVTLDSEGYYAVSGEGKYKVTGTGKDVVVEFVPEAGFVGVGKGITIRRHDNNGVDSGWNTKDNSAATISDQANTMDGRYIPKVIPLSDAATSEELQGLEHDKTLKFTNAAGPVTPSSENPMQIVDPKTGNPIGNSAPAMKDGQVVGTYEIEPTTGKVKFTPNKDFRGTPEPIVVQVVEANTGRVLAGVKYIPTVLPVQPVAEDKTTTGKQGQVQSETITFKQQDGAEEIIPMVVNASNPVKFVDPTTNEPTDKTELPAMKDGKQVGTYKLNPTTGEITFTPNKDFVGTPEGISVQAKDANGTPATAKYTPTVTEVTPRGEDKTSTGKQGKEQKETPQFTAGDPEVPLTIDASNPVKFIDPTTKEPTDKTELPAMKDGKQVGTYKLNPTTGEITFTPNKDFVGTPEGISVQAKDANGTPATAKYTPTVTEVTPRGEDKTSTGKQGKEQKETPQFTAGDPEVPLTIDASNPVKFIDPTTKEPTDKTELPAMKDGKQVGTYKLNPTTGEITFTPNKDFVGTPEGISVQAKDANGTPATAKYTPTVTEVTPRGEDKTSTGKQGKEQKETPQFTAGDPEVPMKIDGDQPAKFIDPETGEPTDKTELPAMKDGKQVGTYKLNPTTGEITFTPNKDFVGTPEGVTVQAKDANGTPATAKYTPTVTEVTPSGEDKTSTGKQGKEQKETPQFTAGDPDVPLTIDASNPVKFVDPTTNEPTDKTELPAMKDGKQVGTYKLNPTTGEITFTPNKDFVGTPEGISVQAKDANGTPATAKYTPTVTEVTPRGEDKTSTGKQGKEQKETPQFTAGDPEVPLTIDASNPVKFIDPTTKEPTDKTELPAMKDGKQVGTYKLNPTTGEITFTPNKDFVGTPEGISVQAKDANGTPATAKYTPTVTEVTPRGEDKTSTGKQGKEQKETPQFTAGDPEVPLTIDASNPVKFIDPTTKEPTDKTELPAMKDGKQVGTYKLNPTTGEITFTPNKDFVGTPEGISVQAKDANGTPATAKYTPTVTEVTPRGEDKTSTGKQGKEQKETPQFTAGDPEVPMKIDGDQPAKFIDPETGEPTDKTELPAMKDGKQVGTYKLNPTTGEITFTPNKDFVGTPEGVTVQAKDANGTPATAKYTPTVTEVTPSGEDKTSTGKQGKEQKETPQFTAGDPDVPLTIDASNPVKFVDPKTGDPTDKTELPAMKDGKQVGTYKLNPTTGEITFTPNKDFVGTPEGVTVQAKDANGTPATAKYTPTVTEVTPSGEDKTSTGKQGKEQKETPQFTAGDPEVPMKIDGDQPAKFIDPETGDPTDKTELPAMKDGKEVGTYKLNPTTGEVTFTPNKDFVGTPEGVTVQAKDANGTPATAKYTPTVTEVTPRGEDKTSSGKQGKEQKETLQFTAGDPDVPMKIDGDQPAKFIDPETGEPTDKTELPAMKNGKQVGTYKLNPKTGEVTFTPSKDFVGTPEGVTVQAKDANGTPVTAKYTPTVTSVTPSSKDEVTTDVQGKTQTAKPKFEAGDPEVPLDDSVPATFEDGTTTKVIPGVGTFTVAPDGMITFVPEAGFTGVAPTVTIQRVDVNGTVVKANYTATVTPAPVMPIEQHPQASQPELPNTGTGDEFGLFSAAALSILASVGLVASSRKKDDEQEA</sequence>
<reference evidence="11" key="1">
    <citation type="journal article" date="2011" name="Mol. Oral. Microbiol.">
        <title>Identification and characterization of a fibronectin-binding protein from Granulicatella adiacens.</title>
        <authorList>
            <person name="Yamaguchi T."/>
            <person name="Soutome S."/>
            <person name="Oho T."/>
        </authorList>
    </citation>
    <scope>NUCLEOTIDE SEQUENCE</scope>
    <source>
        <strain evidence="11">49175</strain>
    </source>
</reference>
<keyword evidence="4" id="KW-0572">Peptidoglycan-anchor</keyword>
<dbReference type="NCBIfam" id="TIGR01167">
    <property type="entry name" value="LPXTG_anchor"/>
    <property type="match status" value="1"/>
</dbReference>
<feature type="compositionally biased region" description="Basic and acidic residues" evidence="5">
    <location>
        <begin position="529"/>
        <end position="550"/>
    </location>
</feature>
<feature type="domain" description="CshA" evidence="9">
    <location>
        <begin position="1160"/>
        <end position="1273"/>
    </location>
</feature>
<feature type="domain" description="CshA" evidence="9">
    <location>
        <begin position="2080"/>
        <end position="2193"/>
    </location>
</feature>
<dbReference type="EMBL" id="AB375984">
    <property type="protein sequence ID" value="BAG55671.1"/>
    <property type="molecule type" value="Genomic_DNA"/>
</dbReference>
<keyword evidence="2" id="KW-0964">Secreted</keyword>
<feature type="domain" description="CshA" evidence="9">
    <location>
        <begin position="1620"/>
        <end position="1733"/>
    </location>
</feature>
<feature type="compositionally biased region" description="Basic and acidic residues" evidence="5">
    <location>
        <begin position="1738"/>
        <end position="1755"/>
    </location>
</feature>
<feature type="domain" description="YSIRK Gram-positive signal peptide" evidence="7">
    <location>
        <begin position="18"/>
        <end position="40"/>
    </location>
</feature>
<feature type="domain" description="CshA" evidence="9">
    <location>
        <begin position="2196"/>
        <end position="2294"/>
    </location>
</feature>
<keyword evidence="3" id="KW-0732">Signal</keyword>
<accession>B3XZP8</accession>
<dbReference type="InterPro" id="IPR005877">
    <property type="entry name" value="YSIRK_signal_dom"/>
</dbReference>
<evidence type="ECO:0000256" key="2">
    <source>
        <dbReference type="ARBA" id="ARBA00022525"/>
    </source>
</evidence>
<dbReference type="Pfam" id="PF00746">
    <property type="entry name" value="Gram_pos_anchor"/>
    <property type="match status" value="1"/>
</dbReference>
<feature type="compositionally biased region" description="Polar residues" evidence="5">
    <location>
        <begin position="2206"/>
        <end position="2215"/>
    </location>
</feature>
<feature type="domain" description="GEVED" evidence="10">
    <location>
        <begin position="596"/>
        <end position="672"/>
    </location>
</feature>
<feature type="compositionally biased region" description="Basic and acidic residues" evidence="5">
    <location>
        <begin position="99"/>
        <end position="134"/>
    </location>
</feature>
<feature type="compositionally biased region" description="Basic and acidic residues" evidence="5">
    <location>
        <begin position="2016"/>
        <end position="2032"/>
    </location>
</feature>
<feature type="compositionally biased region" description="Basic and acidic residues" evidence="5">
    <location>
        <begin position="1786"/>
        <end position="1799"/>
    </location>
</feature>
<evidence type="ECO:0000259" key="10">
    <source>
        <dbReference type="Pfam" id="PF20009"/>
    </source>
</evidence>
<feature type="compositionally biased region" description="Basic and acidic residues" evidence="5">
    <location>
        <begin position="1441"/>
        <end position="1454"/>
    </location>
</feature>
<evidence type="ECO:0000313" key="11">
    <source>
        <dbReference type="EMBL" id="BAG55671.1"/>
    </source>
</evidence>
<evidence type="ECO:0000256" key="3">
    <source>
        <dbReference type="ARBA" id="ARBA00022729"/>
    </source>
</evidence>
<feature type="region of interest" description="Disordered" evidence="5">
    <location>
        <begin position="2193"/>
        <end position="2230"/>
    </location>
</feature>
<feature type="domain" description="CshA" evidence="9">
    <location>
        <begin position="1045"/>
        <end position="1158"/>
    </location>
</feature>
<feature type="compositionally biased region" description="Basic and acidic residues" evidence="5">
    <location>
        <begin position="249"/>
        <end position="261"/>
    </location>
</feature>
<feature type="region of interest" description="Disordered" evidence="5">
    <location>
        <begin position="1043"/>
        <end position="1081"/>
    </location>
</feature>
<dbReference type="Pfam" id="PF04650">
    <property type="entry name" value="YSIRK_signal"/>
    <property type="match status" value="1"/>
</dbReference>
<feature type="domain" description="Gram-positive cocci surface proteins LPxTG" evidence="6">
    <location>
        <begin position="2307"/>
        <end position="2347"/>
    </location>
</feature>
<feature type="domain" description="CshA" evidence="9">
    <location>
        <begin position="1390"/>
        <end position="1503"/>
    </location>
</feature>
<feature type="compositionally biased region" description="Polar residues" evidence="5">
    <location>
        <begin position="1806"/>
        <end position="1817"/>
    </location>
</feature>
<evidence type="ECO:0000256" key="5">
    <source>
        <dbReference type="SAM" id="MobiDB-lite"/>
    </source>
</evidence>
<feature type="compositionally biased region" description="Basic and acidic residues" evidence="5">
    <location>
        <begin position="1552"/>
        <end position="1569"/>
    </location>
</feature>
<evidence type="ECO:0000256" key="4">
    <source>
        <dbReference type="ARBA" id="ARBA00023088"/>
    </source>
</evidence>
<feature type="compositionally biased region" description="Basic and acidic residues" evidence="5">
    <location>
        <begin position="1855"/>
        <end position="1870"/>
    </location>
</feature>
<feature type="compositionally biased region" description="Polar residues" evidence="5">
    <location>
        <begin position="1921"/>
        <end position="1932"/>
    </location>
</feature>
<feature type="domain" description="Surface adhesin CshA non-repetitive" evidence="8">
    <location>
        <begin position="187"/>
        <end position="492"/>
    </location>
</feature>
<dbReference type="Pfam" id="PF19076">
    <property type="entry name" value="CshA_repeat"/>
    <property type="match status" value="14"/>
</dbReference>